<dbReference type="Proteomes" id="UP001633002">
    <property type="component" value="Unassembled WGS sequence"/>
</dbReference>
<proteinExistence type="predicted"/>
<gene>
    <name evidence="9" type="ORF">R1sor_018040</name>
</gene>
<dbReference type="AlphaFoldDB" id="A0ABD3I8K0"/>
<keyword evidence="5" id="KW-0378">Hydrolase</keyword>
<accession>A0ABD3I8K0</accession>
<evidence type="ECO:0008006" key="11">
    <source>
        <dbReference type="Google" id="ProtNLM"/>
    </source>
</evidence>
<dbReference type="SUPFAM" id="SSF56672">
    <property type="entry name" value="DNA/RNA polymerases"/>
    <property type="match status" value="1"/>
</dbReference>
<keyword evidence="10" id="KW-1185">Reference proteome</keyword>
<dbReference type="InterPro" id="IPR050951">
    <property type="entry name" value="Retrovirus_Pol_polyprotein"/>
</dbReference>
<keyword evidence="4" id="KW-0255">Endonuclease</keyword>
<feature type="domain" description="Integrase zinc-binding" evidence="8">
    <location>
        <begin position="157"/>
        <end position="212"/>
    </location>
</feature>
<keyword evidence="3" id="KW-0540">Nuclease</keyword>
<dbReference type="EMBL" id="JBJQOH010000001">
    <property type="protein sequence ID" value="KAL3700018.1"/>
    <property type="molecule type" value="Genomic_DNA"/>
</dbReference>
<keyword evidence="2" id="KW-0548">Nucleotidyltransferase</keyword>
<evidence type="ECO:0000256" key="2">
    <source>
        <dbReference type="ARBA" id="ARBA00022695"/>
    </source>
</evidence>
<dbReference type="Pfam" id="PF17921">
    <property type="entry name" value="Integrase_H2C2"/>
    <property type="match status" value="1"/>
</dbReference>
<evidence type="ECO:0000313" key="9">
    <source>
        <dbReference type="EMBL" id="KAL3700018.1"/>
    </source>
</evidence>
<dbReference type="InterPro" id="IPR043502">
    <property type="entry name" value="DNA/RNA_pol_sf"/>
</dbReference>
<dbReference type="PANTHER" id="PTHR37984:SF5">
    <property type="entry name" value="PROTEIN NYNRIN-LIKE"/>
    <property type="match status" value="1"/>
</dbReference>
<evidence type="ECO:0000259" key="8">
    <source>
        <dbReference type="Pfam" id="PF17921"/>
    </source>
</evidence>
<evidence type="ECO:0000256" key="5">
    <source>
        <dbReference type="ARBA" id="ARBA00022801"/>
    </source>
</evidence>
<evidence type="ECO:0000256" key="4">
    <source>
        <dbReference type="ARBA" id="ARBA00022759"/>
    </source>
</evidence>
<dbReference type="Gene3D" id="1.10.340.70">
    <property type="match status" value="1"/>
</dbReference>
<organism evidence="9 10">
    <name type="scientific">Riccia sorocarpa</name>
    <dbReference type="NCBI Taxonomy" id="122646"/>
    <lineage>
        <taxon>Eukaryota</taxon>
        <taxon>Viridiplantae</taxon>
        <taxon>Streptophyta</taxon>
        <taxon>Embryophyta</taxon>
        <taxon>Marchantiophyta</taxon>
        <taxon>Marchantiopsida</taxon>
        <taxon>Marchantiidae</taxon>
        <taxon>Marchantiales</taxon>
        <taxon>Ricciaceae</taxon>
        <taxon>Riccia</taxon>
    </lineage>
</organism>
<comment type="caution">
    <text evidence="9">The sequence shown here is derived from an EMBL/GenBank/DDBJ whole genome shotgun (WGS) entry which is preliminary data.</text>
</comment>
<dbReference type="Pfam" id="PF17917">
    <property type="entry name" value="RT_RNaseH"/>
    <property type="match status" value="1"/>
</dbReference>
<feature type="domain" description="Reverse transcriptase RNase H-like" evidence="7">
    <location>
        <begin position="2"/>
        <end position="49"/>
    </location>
</feature>
<dbReference type="CDD" id="cd09274">
    <property type="entry name" value="RNase_HI_RT_Ty3"/>
    <property type="match status" value="1"/>
</dbReference>
<name>A0ABD3I8K0_9MARC</name>
<evidence type="ECO:0000259" key="7">
    <source>
        <dbReference type="Pfam" id="PF17917"/>
    </source>
</evidence>
<evidence type="ECO:0000313" key="10">
    <source>
        <dbReference type="Proteomes" id="UP001633002"/>
    </source>
</evidence>
<dbReference type="GO" id="GO:0004519">
    <property type="term" value="F:endonuclease activity"/>
    <property type="evidence" value="ECO:0007669"/>
    <property type="project" value="UniProtKB-KW"/>
</dbReference>
<dbReference type="InterPro" id="IPR041588">
    <property type="entry name" value="Integrase_H2C2"/>
</dbReference>
<reference evidence="9 10" key="1">
    <citation type="submission" date="2024-09" db="EMBL/GenBank/DDBJ databases">
        <title>Chromosome-scale assembly of Riccia sorocarpa.</title>
        <authorList>
            <person name="Paukszto L."/>
        </authorList>
    </citation>
    <scope>NUCLEOTIDE SEQUENCE [LARGE SCALE GENOMIC DNA]</scope>
    <source>
        <strain evidence="9">LP-2024</strain>
        <tissue evidence="9">Aerial parts of the thallus</tissue>
    </source>
</reference>
<evidence type="ECO:0000256" key="1">
    <source>
        <dbReference type="ARBA" id="ARBA00022679"/>
    </source>
</evidence>
<dbReference type="InterPro" id="IPR041373">
    <property type="entry name" value="RT_RNaseH"/>
</dbReference>
<dbReference type="GO" id="GO:0003964">
    <property type="term" value="F:RNA-directed DNA polymerase activity"/>
    <property type="evidence" value="ECO:0007669"/>
    <property type="project" value="UniProtKB-KW"/>
</dbReference>
<sequence length="275" mass="32151">MIFSVRKFRHYLLGREVIFHVDHYSLKHLVKKADLSGRIARWILRLQEFDITVEWRKGIQHKNADYLSRLKHLHGEAETLEDDLDFPDENLYQTQSHDLSNSWYEDVWNFLLFQEYPKLMNREEKLIFLKKIGPYEVRQNTLFKLGMDEVFRWCLEKEEVLTILEALHSGLEGGHFGVQTTAKKILTGGYKWPTLFRDTADFIKRCDACQRTGRPTATTRWPLVPIMPLAPFERWGIDSVGPVKPANYDCHKDHMYVGSARALTIALLLPSDCGN</sequence>
<evidence type="ECO:0000256" key="3">
    <source>
        <dbReference type="ARBA" id="ARBA00022722"/>
    </source>
</evidence>
<dbReference type="GO" id="GO:0016787">
    <property type="term" value="F:hydrolase activity"/>
    <property type="evidence" value="ECO:0007669"/>
    <property type="project" value="UniProtKB-KW"/>
</dbReference>
<evidence type="ECO:0000256" key="6">
    <source>
        <dbReference type="ARBA" id="ARBA00022918"/>
    </source>
</evidence>
<keyword evidence="1" id="KW-0808">Transferase</keyword>
<dbReference type="PANTHER" id="PTHR37984">
    <property type="entry name" value="PROTEIN CBG26694"/>
    <property type="match status" value="1"/>
</dbReference>
<keyword evidence="6" id="KW-0695">RNA-directed DNA polymerase</keyword>
<protein>
    <recommendedName>
        <fullName evidence="11">Integrase zinc-binding domain-containing protein</fullName>
    </recommendedName>
</protein>